<dbReference type="PROSITE" id="PS50280">
    <property type="entry name" value="SET"/>
    <property type="match status" value="1"/>
</dbReference>
<accession>A0A1G1WQC5</accession>
<evidence type="ECO:0000259" key="1">
    <source>
        <dbReference type="PROSITE" id="PS50280"/>
    </source>
</evidence>
<dbReference type="AlphaFoldDB" id="A0A1G1WQC5"/>
<dbReference type="PANTHER" id="PTHR12350">
    <property type="entry name" value="HISTONE-LYSINE N-METHYLTRANSFERASE-RELATED"/>
    <property type="match status" value="1"/>
</dbReference>
<name>A0A1G1WQC5_9BACT</name>
<dbReference type="InterPro" id="IPR053201">
    <property type="entry name" value="Flavunoidine_N-MTase"/>
</dbReference>
<comment type="caution">
    <text evidence="2">The sequence shown here is derived from an EMBL/GenBank/DDBJ whole genome shotgun (WGS) entry which is preliminary data.</text>
</comment>
<proteinExistence type="predicted"/>
<dbReference type="EMBL" id="MHCX01000011">
    <property type="protein sequence ID" value="OGY29936.1"/>
    <property type="molecule type" value="Genomic_DNA"/>
</dbReference>
<evidence type="ECO:0000313" key="3">
    <source>
        <dbReference type="Proteomes" id="UP000177821"/>
    </source>
</evidence>
<dbReference type="SUPFAM" id="SSF82199">
    <property type="entry name" value="SET domain"/>
    <property type="match status" value="1"/>
</dbReference>
<protein>
    <recommendedName>
        <fullName evidence="1">SET domain-containing protein</fullName>
    </recommendedName>
</protein>
<sequence length="179" mass="20325">MATILNNPDMSVYPKDSWMSSKVEVRESSIGKGMFAKKPIKSGEAVVVFGGSSCNTQEAKEWEKKGKLVMQWDDDLWTYEDPGNEDTYFINHSCDGNVWMEGISTLVARCNIVQGDEITADYTLWEANEDYVTPWDCHCGSPLCRHKITGQDYKLPELQERYNGHFSKLINKRIGNLNG</sequence>
<feature type="domain" description="SET" evidence="1">
    <location>
        <begin position="21"/>
        <end position="123"/>
    </location>
</feature>
<dbReference type="Proteomes" id="UP000177821">
    <property type="component" value="Unassembled WGS sequence"/>
</dbReference>
<organism evidence="2 3">
    <name type="scientific">Candidatus Woykebacteria bacterium RIFCSPHIGHO2_02_FULL_43_16b</name>
    <dbReference type="NCBI Taxonomy" id="1802601"/>
    <lineage>
        <taxon>Bacteria</taxon>
        <taxon>Candidatus Woykeibacteriota</taxon>
    </lineage>
</organism>
<dbReference type="PANTHER" id="PTHR12350:SF19">
    <property type="entry name" value="SET DOMAIN-CONTAINING PROTEIN"/>
    <property type="match status" value="1"/>
</dbReference>
<reference evidence="2 3" key="1">
    <citation type="journal article" date="2016" name="Nat. Commun.">
        <title>Thousands of microbial genomes shed light on interconnected biogeochemical processes in an aquifer system.</title>
        <authorList>
            <person name="Anantharaman K."/>
            <person name="Brown C.T."/>
            <person name="Hug L.A."/>
            <person name="Sharon I."/>
            <person name="Castelle C.J."/>
            <person name="Probst A.J."/>
            <person name="Thomas B.C."/>
            <person name="Singh A."/>
            <person name="Wilkins M.J."/>
            <person name="Karaoz U."/>
            <person name="Brodie E.L."/>
            <person name="Williams K.H."/>
            <person name="Hubbard S.S."/>
            <person name="Banfield J.F."/>
        </authorList>
    </citation>
    <scope>NUCLEOTIDE SEQUENCE [LARGE SCALE GENOMIC DNA]</scope>
</reference>
<gene>
    <name evidence="2" type="ORF">A3J50_01865</name>
</gene>
<dbReference type="Pfam" id="PF00856">
    <property type="entry name" value="SET"/>
    <property type="match status" value="1"/>
</dbReference>
<evidence type="ECO:0000313" key="2">
    <source>
        <dbReference type="EMBL" id="OGY29936.1"/>
    </source>
</evidence>
<dbReference type="InterPro" id="IPR046341">
    <property type="entry name" value="SET_dom_sf"/>
</dbReference>
<dbReference type="InterPro" id="IPR001214">
    <property type="entry name" value="SET_dom"/>
</dbReference>
<dbReference type="Gene3D" id="2.170.270.10">
    <property type="entry name" value="SET domain"/>
    <property type="match status" value="1"/>
</dbReference>